<feature type="compositionally biased region" description="Polar residues" evidence="1">
    <location>
        <begin position="1"/>
        <end position="11"/>
    </location>
</feature>
<sequence length="23" mass="2645">MSVSHSFITTRSVKETDDSVYVR</sequence>
<protein>
    <submittedName>
        <fullName evidence="2">Uncharacterized protein</fullName>
    </submittedName>
</protein>
<dbReference type="EMBL" id="GBXM01008610">
    <property type="protein sequence ID" value="JAH99967.1"/>
    <property type="molecule type" value="Transcribed_RNA"/>
</dbReference>
<accession>A0A0E9XB44</accession>
<reference evidence="2" key="1">
    <citation type="submission" date="2014-11" db="EMBL/GenBank/DDBJ databases">
        <authorList>
            <person name="Amaro Gonzalez C."/>
        </authorList>
    </citation>
    <scope>NUCLEOTIDE SEQUENCE</scope>
</reference>
<dbReference type="AlphaFoldDB" id="A0A0E9XB44"/>
<evidence type="ECO:0000256" key="1">
    <source>
        <dbReference type="SAM" id="MobiDB-lite"/>
    </source>
</evidence>
<reference evidence="2" key="2">
    <citation type="journal article" date="2015" name="Fish Shellfish Immunol.">
        <title>Early steps in the European eel (Anguilla anguilla)-Vibrio vulnificus interaction in the gills: Role of the RtxA13 toxin.</title>
        <authorList>
            <person name="Callol A."/>
            <person name="Pajuelo D."/>
            <person name="Ebbesson L."/>
            <person name="Teles M."/>
            <person name="MacKenzie S."/>
            <person name="Amaro C."/>
        </authorList>
    </citation>
    <scope>NUCLEOTIDE SEQUENCE</scope>
</reference>
<feature type="region of interest" description="Disordered" evidence="1">
    <location>
        <begin position="1"/>
        <end position="23"/>
    </location>
</feature>
<evidence type="ECO:0000313" key="2">
    <source>
        <dbReference type="EMBL" id="JAH99967.1"/>
    </source>
</evidence>
<name>A0A0E9XB44_ANGAN</name>
<proteinExistence type="predicted"/>
<organism evidence="2">
    <name type="scientific">Anguilla anguilla</name>
    <name type="common">European freshwater eel</name>
    <name type="synonym">Muraena anguilla</name>
    <dbReference type="NCBI Taxonomy" id="7936"/>
    <lineage>
        <taxon>Eukaryota</taxon>
        <taxon>Metazoa</taxon>
        <taxon>Chordata</taxon>
        <taxon>Craniata</taxon>
        <taxon>Vertebrata</taxon>
        <taxon>Euteleostomi</taxon>
        <taxon>Actinopterygii</taxon>
        <taxon>Neopterygii</taxon>
        <taxon>Teleostei</taxon>
        <taxon>Anguilliformes</taxon>
        <taxon>Anguillidae</taxon>
        <taxon>Anguilla</taxon>
    </lineage>
</organism>